<dbReference type="STRING" id="1314785.A0A165CIK0"/>
<proteinExistence type="predicted"/>
<dbReference type="OrthoDB" id="20729at2759"/>
<evidence type="ECO:0000313" key="4">
    <source>
        <dbReference type="Proteomes" id="UP000076871"/>
    </source>
</evidence>
<dbReference type="GeneID" id="63828721"/>
<dbReference type="PANTHER" id="PTHR46527">
    <property type="entry name" value="NUCLEOPORIN-LIKE PROTEIN 2"/>
    <property type="match status" value="1"/>
</dbReference>
<dbReference type="Proteomes" id="UP000076871">
    <property type="component" value="Unassembled WGS sequence"/>
</dbReference>
<reference evidence="3 4" key="1">
    <citation type="journal article" date="2016" name="Mol. Biol. Evol.">
        <title>Comparative Genomics of Early-Diverging Mushroom-Forming Fungi Provides Insights into the Origins of Lignocellulose Decay Capabilities.</title>
        <authorList>
            <person name="Nagy L.G."/>
            <person name="Riley R."/>
            <person name="Tritt A."/>
            <person name="Adam C."/>
            <person name="Daum C."/>
            <person name="Floudas D."/>
            <person name="Sun H."/>
            <person name="Yadav J.S."/>
            <person name="Pangilinan J."/>
            <person name="Larsson K.H."/>
            <person name="Matsuura K."/>
            <person name="Barry K."/>
            <person name="Labutti K."/>
            <person name="Kuo R."/>
            <person name="Ohm R.A."/>
            <person name="Bhattacharya S.S."/>
            <person name="Shirouzu T."/>
            <person name="Yoshinaga Y."/>
            <person name="Martin F.M."/>
            <person name="Grigoriev I.V."/>
            <person name="Hibbett D.S."/>
        </authorList>
    </citation>
    <scope>NUCLEOTIDE SEQUENCE [LARGE SCALE GENOMIC DNA]</scope>
    <source>
        <strain evidence="3 4">93-53</strain>
    </source>
</reference>
<dbReference type="AlphaFoldDB" id="A0A165CIK0"/>
<accession>A0A165CIK0</accession>
<organism evidence="3 4">
    <name type="scientific">Laetiporus sulphureus 93-53</name>
    <dbReference type="NCBI Taxonomy" id="1314785"/>
    <lineage>
        <taxon>Eukaryota</taxon>
        <taxon>Fungi</taxon>
        <taxon>Dikarya</taxon>
        <taxon>Basidiomycota</taxon>
        <taxon>Agaricomycotina</taxon>
        <taxon>Agaricomycetes</taxon>
        <taxon>Polyporales</taxon>
        <taxon>Laetiporus</taxon>
    </lineage>
</organism>
<dbReference type="EMBL" id="KV427648">
    <property type="protein sequence ID" value="KZT02877.1"/>
    <property type="molecule type" value="Genomic_DNA"/>
</dbReference>
<dbReference type="InterPro" id="IPR051767">
    <property type="entry name" value="Nucleoporin_NUP42"/>
</dbReference>
<dbReference type="GO" id="GO:0005634">
    <property type="term" value="C:nucleus"/>
    <property type="evidence" value="ECO:0007669"/>
    <property type="project" value="UniProtKB-SubCell"/>
</dbReference>
<evidence type="ECO:0000313" key="3">
    <source>
        <dbReference type="EMBL" id="KZT02877.1"/>
    </source>
</evidence>
<gene>
    <name evidence="3" type="ORF">LAESUDRAFT_751869</name>
</gene>
<keyword evidence="4" id="KW-1185">Reference proteome</keyword>
<evidence type="ECO:0000256" key="1">
    <source>
        <dbReference type="ARBA" id="ARBA00004123"/>
    </source>
</evidence>
<comment type="subcellular location">
    <subcellularLocation>
        <location evidence="1">Nucleus</location>
    </subcellularLocation>
</comment>
<sequence length="339" mass="35677">MHLSPSASSVNISSMANANSVVNARMSTPATVEEADSAVYRRLFLLLLPLFNSQLQTHAGAWNASGPSMGPVTPLRSPHSHILLVHCLRNVESISRDLYFKADRLSSPLSCYGPAKQQPNVISGLDESPEELCVKAFLATKAGTFFTGLSEGAGQMKYEADKIAAAEQTFANARMNVKQVYEQATRNIPSRSAVDPALARQHLALTAFWKPAQATSAFGSGSALGQPAQSASAFGQPAQSTSAFGQPAQSISAFGQPARSASAFDHPQTTSAFGQPFQTTTAFGQPAQTTSASGQPAQPSSIPFGQASTTTTFAFGLTAFAQSSLIKPATREMRTSPLD</sequence>
<protein>
    <submittedName>
        <fullName evidence="3">Uncharacterized protein</fullName>
    </submittedName>
</protein>
<keyword evidence="2" id="KW-0539">Nucleus</keyword>
<dbReference type="PANTHER" id="PTHR46527:SF1">
    <property type="entry name" value="NUCLEOPORIN NUP42"/>
    <property type="match status" value="1"/>
</dbReference>
<dbReference type="RefSeq" id="XP_040760617.1">
    <property type="nucleotide sequence ID" value="XM_040911693.1"/>
</dbReference>
<evidence type="ECO:0000256" key="2">
    <source>
        <dbReference type="ARBA" id="ARBA00023242"/>
    </source>
</evidence>
<name>A0A165CIK0_9APHY</name>
<dbReference type="InParanoid" id="A0A165CIK0"/>